<protein>
    <submittedName>
        <fullName evidence="2">Uncharacterized protein</fullName>
    </submittedName>
</protein>
<accession>A0A077AZ72</accession>
<feature type="compositionally biased region" description="Low complexity" evidence="1">
    <location>
        <begin position="74"/>
        <end position="90"/>
    </location>
</feature>
<feature type="compositionally biased region" description="Basic residues" evidence="1">
    <location>
        <begin position="91"/>
        <end position="104"/>
    </location>
</feature>
<name>A0A077AZ72_9PROT</name>
<dbReference type="eggNOG" id="ENOG5030262">
    <property type="taxonomic scope" value="Bacteria"/>
</dbReference>
<evidence type="ECO:0000313" key="2">
    <source>
        <dbReference type="EMBL" id="AIK96040.1"/>
    </source>
</evidence>
<reference evidence="2 3" key="1">
    <citation type="submission" date="2014-07" db="EMBL/GenBank/DDBJ databases">
        <title>Comparative genomic insights into amoeba endosymbionts belonging to the families of Holosporaceae and Candidatus Midichloriaceae within Rickettsiales.</title>
        <authorList>
            <person name="Wang Z."/>
            <person name="Wu M."/>
        </authorList>
    </citation>
    <scope>NUCLEOTIDE SEQUENCE [LARGE SCALE GENOMIC DNA]</scope>
    <source>
        <strain evidence="2">PRA3</strain>
    </source>
</reference>
<gene>
    <name evidence="2" type="ORF">ID47_03715</name>
</gene>
<dbReference type="HOGENOM" id="CLU_2245026_0_0_5"/>
<dbReference type="EMBL" id="CP008941">
    <property type="protein sequence ID" value="AIK96040.1"/>
    <property type="molecule type" value="Genomic_DNA"/>
</dbReference>
<sequence length="104" mass="11523">MKQTPFGLKFVDLDDKSVLCTYAIPDLLKSVNVRFFKVHQPHGNETFSKKTLGFFFKPQLISAGYCPADLLPEQQSSPSQGTSSTATAKSKSIKKKKAKKANKK</sequence>
<keyword evidence="3" id="KW-1185">Reference proteome</keyword>
<dbReference type="KEGG" id="paca:ID47_03715"/>
<dbReference type="STRING" id="91604.ID47_03715"/>
<evidence type="ECO:0000256" key="1">
    <source>
        <dbReference type="SAM" id="MobiDB-lite"/>
    </source>
</evidence>
<evidence type="ECO:0000313" key="3">
    <source>
        <dbReference type="Proteomes" id="UP000028926"/>
    </source>
</evidence>
<proteinExistence type="predicted"/>
<dbReference type="AlphaFoldDB" id="A0A077AZ72"/>
<feature type="region of interest" description="Disordered" evidence="1">
    <location>
        <begin position="72"/>
        <end position="104"/>
    </location>
</feature>
<dbReference type="Proteomes" id="UP000028926">
    <property type="component" value="Chromosome"/>
</dbReference>
<organism evidence="2 3">
    <name type="scientific">Candidatus Odyssella acanthamoebae</name>
    <dbReference type="NCBI Taxonomy" id="91604"/>
    <lineage>
        <taxon>Bacteria</taxon>
        <taxon>Pseudomonadati</taxon>
        <taxon>Pseudomonadota</taxon>
        <taxon>Alphaproteobacteria</taxon>
        <taxon>Holosporales</taxon>
        <taxon>Candidatus Paracaedibacteraceae</taxon>
        <taxon>Candidatus Odyssella</taxon>
    </lineage>
</organism>